<dbReference type="Proteomes" id="UP000036367">
    <property type="component" value="Unassembled WGS sequence"/>
</dbReference>
<comment type="caution">
    <text evidence="1">The sequence shown here is derived from an EMBL/GenBank/DDBJ whole genome shotgun (WGS) entry which is preliminary data.</text>
</comment>
<evidence type="ECO:0000313" key="2">
    <source>
        <dbReference type="Proteomes" id="UP000036367"/>
    </source>
</evidence>
<evidence type="ECO:0000313" key="1">
    <source>
        <dbReference type="EMBL" id="KLU03933.1"/>
    </source>
</evidence>
<gene>
    <name evidence="1" type="ORF">RISK_004340</name>
</gene>
<protein>
    <submittedName>
        <fullName evidence="1">Uncharacterized protein</fullName>
    </submittedName>
</protein>
<organism evidence="1 2">
    <name type="scientific">Rhodopirellula islandica</name>
    <dbReference type="NCBI Taxonomy" id="595434"/>
    <lineage>
        <taxon>Bacteria</taxon>
        <taxon>Pseudomonadati</taxon>
        <taxon>Planctomycetota</taxon>
        <taxon>Planctomycetia</taxon>
        <taxon>Pirellulales</taxon>
        <taxon>Pirellulaceae</taxon>
        <taxon>Rhodopirellula</taxon>
    </lineage>
</organism>
<accession>A0A0J1BBL9</accession>
<proteinExistence type="predicted"/>
<reference evidence="1" key="1">
    <citation type="submission" date="2015-05" db="EMBL/GenBank/DDBJ databases">
        <title>Permanent draft genome of Rhodopirellula islandicus K833.</title>
        <authorList>
            <person name="Kizina J."/>
            <person name="Richter M."/>
            <person name="Glockner F.O."/>
            <person name="Harder J."/>
        </authorList>
    </citation>
    <scope>NUCLEOTIDE SEQUENCE [LARGE SCALE GENOMIC DNA]</scope>
    <source>
        <strain evidence="1">K833</strain>
    </source>
</reference>
<dbReference type="EMBL" id="LECT01000031">
    <property type="protein sequence ID" value="KLU03933.1"/>
    <property type="molecule type" value="Genomic_DNA"/>
</dbReference>
<keyword evidence="2" id="KW-1185">Reference proteome</keyword>
<dbReference type="STRING" id="595434.RISK_004340"/>
<name>A0A0J1BBL9_RHOIS</name>
<sequence>MTPARDRSVGLVWIQDTANVTHAEATRATRNNVIWTVIHG</sequence>
<dbReference type="AlphaFoldDB" id="A0A0J1BBL9"/>